<dbReference type="InterPro" id="IPR051421">
    <property type="entry name" value="RNA_Proc_DNA_Dmg_Regulator"/>
</dbReference>
<evidence type="ECO:0000256" key="1">
    <source>
        <dbReference type="ARBA" id="ARBA00004123"/>
    </source>
</evidence>
<evidence type="ECO:0000256" key="3">
    <source>
        <dbReference type="ARBA" id="ARBA00008726"/>
    </source>
</evidence>
<keyword evidence="5" id="KW-0507">mRNA processing</keyword>
<evidence type="ECO:0000259" key="10">
    <source>
        <dbReference type="PROSITE" id="PS50800"/>
    </source>
</evidence>
<feature type="compositionally biased region" description="Acidic residues" evidence="9">
    <location>
        <begin position="264"/>
        <end position="294"/>
    </location>
</feature>
<name>A0A3D8S818_9HELO</name>
<dbReference type="Pfam" id="PF13019">
    <property type="entry name" value="Sde2_N_Ubi_yeast"/>
    <property type="match status" value="1"/>
</dbReference>
<evidence type="ECO:0000256" key="8">
    <source>
        <dbReference type="ARBA" id="ARBA00023306"/>
    </source>
</evidence>
<gene>
    <name evidence="11" type="ORF">BP6252_03363</name>
</gene>
<evidence type="ECO:0000313" key="12">
    <source>
        <dbReference type="Proteomes" id="UP000256645"/>
    </source>
</evidence>
<keyword evidence="4" id="KW-0963">Cytoplasm</keyword>
<keyword evidence="6" id="KW-0508">mRNA splicing</keyword>
<dbReference type="Gene3D" id="1.10.720.30">
    <property type="entry name" value="SAP domain"/>
    <property type="match status" value="1"/>
</dbReference>
<dbReference type="GO" id="GO:0005634">
    <property type="term" value="C:nucleus"/>
    <property type="evidence" value="ECO:0007669"/>
    <property type="project" value="UniProtKB-SubCell"/>
</dbReference>
<comment type="caution">
    <text evidence="11">The sequence shown here is derived from an EMBL/GenBank/DDBJ whole genome shotgun (WGS) entry which is preliminary data.</text>
</comment>
<feature type="region of interest" description="Disordered" evidence="9">
    <location>
        <begin position="98"/>
        <end position="126"/>
    </location>
</feature>
<dbReference type="GO" id="GO:0008380">
    <property type="term" value="P:RNA splicing"/>
    <property type="evidence" value="ECO:0007669"/>
    <property type="project" value="UniProtKB-KW"/>
</dbReference>
<dbReference type="GO" id="GO:0005737">
    <property type="term" value="C:cytoplasm"/>
    <property type="evidence" value="ECO:0007669"/>
    <property type="project" value="UniProtKB-SubCell"/>
</dbReference>
<comment type="subcellular location">
    <subcellularLocation>
        <location evidence="2">Cytoplasm</location>
    </subcellularLocation>
    <subcellularLocation>
        <location evidence="1">Nucleus</location>
    </subcellularLocation>
</comment>
<dbReference type="OrthoDB" id="547031at2759"/>
<feature type="region of interest" description="Disordered" evidence="9">
    <location>
        <begin position="169"/>
        <end position="303"/>
    </location>
</feature>
<evidence type="ECO:0000313" key="11">
    <source>
        <dbReference type="EMBL" id="RDW82251.1"/>
    </source>
</evidence>
<dbReference type="Proteomes" id="UP000256645">
    <property type="component" value="Unassembled WGS sequence"/>
</dbReference>
<dbReference type="InterPro" id="IPR024974">
    <property type="entry name" value="Sde2_N"/>
</dbReference>
<evidence type="ECO:0000256" key="5">
    <source>
        <dbReference type="ARBA" id="ARBA00022664"/>
    </source>
</evidence>
<organism evidence="11 12">
    <name type="scientific">Coleophoma cylindrospora</name>
    <dbReference type="NCBI Taxonomy" id="1849047"/>
    <lineage>
        <taxon>Eukaryota</taxon>
        <taxon>Fungi</taxon>
        <taxon>Dikarya</taxon>
        <taxon>Ascomycota</taxon>
        <taxon>Pezizomycotina</taxon>
        <taxon>Leotiomycetes</taxon>
        <taxon>Helotiales</taxon>
        <taxon>Dermateaceae</taxon>
        <taxon>Coleophoma</taxon>
    </lineage>
</organism>
<keyword evidence="12" id="KW-1185">Reference proteome</keyword>
<proteinExistence type="inferred from homology"/>
<dbReference type="Pfam" id="PF02037">
    <property type="entry name" value="SAP"/>
    <property type="match status" value="1"/>
</dbReference>
<dbReference type="PROSITE" id="PS50800">
    <property type="entry name" value="SAP"/>
    <property type="match status" value="1"/>
</dbReference>
<feature type="domain" description="SAP" evidence="10">
    <location>
        <begin position="368"/>
        <end position="402"/>
    </location>
</feature>
<dbReference type="InterPro" id="IPR036361">
    <property type="entry name" value="SAP_dom_sf"/>
</dbReference>
<feature type="compositionally biased region" description="Low complexity" evidence="9">
    <location>
        <begin position="218"/>
        <end position="228"/>
    </location>
</feature>
<dbReference type="Pfam" id="PF22782">
    <property type="entry name" value="SDE2"/>
    <property type="match status" value="1"/>
</dbReference>
<keyword evidence="7" id="KW-0539">Nucleus</keyword>
<keyword evidence="8" id="KW-0131">Cell cycle</keyword>
<accession>A0A3D8S818</accession>
<reference evidence="11 12" key="1">
    <citation type="journal article" date="2018" name="IMA Fungus">
        <title>IMA Genome-F 9: Draft genome sequence of Annulohypoxylon stygium, Aspergillus mulundensis, Berkeleyomyces basicola (syn. Thielaviopsis basicola), Ceratocystis smalleyi, two Cercospora beticola strains, Coleophoma cylindrospora, Fusarium fracticaudum, Phialophora cf. hyalina, and Morchella septimelata.</title>
        <authorList>
            <person name="Wingfield B.D."/>
            <person name="Bills G.F."/>
            <person name="Dong Y."/>
            <person name="Huang W."/>
            <person name="Nel W.J."/>
            <person name="Swalarsk-Parry B.S."/>
            <person name="Vaghefi N."/>
            <person name="Wilken P.M."/>
            <person name="An Z."/>
            <person name="de Beer Z.W."/>
            <person name="De Vos L."/>
            <person name="Chen L."/>
            <person name="Duong T.A."/>
            <person name="Gao Y."/>
            <person name="Hammerbacher A."/>
            <person name="Kikkert J.R."/>
            <person name="Li Y."/>
            <person name="Li H."/>
            <person name="Li K."/>
            <person name="Li Q."/>
            <person name="Liu X."/>
            <person name="Ma X."/>
            <person name="Naidoo K."/>
            <person name="Pethybridge S.J."/>
            <person name="Sun J."/>
            <person name="Steenkamp E.T."/>
            <person name="van der Nest M.A."/>
            <person name="van Wyk S."/>
            <person name="Wingfield M.J."/>
            <person name="Xiong C."/>
            <person name="Yue Q."/>
            <person name="Zhang X."/>
        </authorList>
    </citation>
    <scope>NUCLEOTIDE SEQUENCE [LARGE SCALE GENOMIC DNA]</scope>
    <source>
        <strain evidence="11 12">BP6252</strain>
    </source>
</reference>
<evidence type="ECO:0000256" key="2">
    <source>
        <dbReference type="ARBA" id="ARBA00004496"/>
    </source>
</evidence>
<evidence type="ECO:0000256" key="9">
    <source>
        <dbReference type="SAM" id="MobiDB-lite"/>
    </source>
</evidence>
<sequence length="404" mass="44084">MASQTVNVLLTSFPGLDLPSTLSLPLPATTTISELQERLQDRLPAHSNRLILTTISNKQLPTSSSSPISDLLSGPQDGFLSLRLSVPLCGGKGGFGSQLRAAGGRMSSKRKKNQGDENASSRNLDGRRLRTVNEAKALAEYLAIKPEMEKKEKEQRRKRWEQVVELAEKREEEIRSGSKGKVDGKWVEDKEEAGERTREAVLAAMKSGNYKDNLLGISPESASGSGNSESEDEEMGGMDSKGTTPPSETEVPKSKSKSISFFGFDEDDEFMSSDADEEEEEEEEESEGEEDEENDAKPVNDVEMVEDAPAQAIPTVEEMIPAEPTILTEPTTASEPEPALEPESVAEPEPSAVEPVPQVQPKKVSQDYAKLKVPELKKLLQQRSLTVSGLKADLVARLQESDNS</sequence>
<dbReference type="SMART" id="SM00513">
    <property type="entry name" value="SAP"/>
    <property type="match status" value="1"/>
</dbReference>
<feature type="compositionally biased region" description="Basic and acidic residues" evidence="9">
    <location>
        <begin position="169"/>
        <end position="199"/>
    </location>
</feature>
<evidence type="ECO:0000256" key="7">
    <source>
        <dbReference type="ARBA" id="ARBA00023242"/>
    </source>
</evidence>
<dbReference type="AlphaFoldDB" id="A0A3D8S818"/>
<feature type="region of interest" description="Disordered" evidence="9">
    <location>
        <begin position="329"/>
        <end position="365"/>
    </location>
</feature>
<dbReference type="GO" id="GO:0006397">
    <property type="term" value="P:mRNA processing"/>
    <property type="evidence" value="ECO:0007669"/>
    <property type="project" value="UniProtKB-KW"/>
</dbReference>
<evidence type="ECO:0000256" key="6">
    <source>
        <dbReference type="ARBA" id="ARBA00023187"/>
    </source>
</evidence>
<evidence type="ECO:0000256" key="4">
    <source>
        <dbReference type="ARBA" id="ARBA00022490"/>
    </source>
</evidence>
<comment type="similarity">
    <text evidence="3">Belongs to the SDE2 family.</text>
</comment>
<dbReference type="InterPro" id="IPR053822">
    <property type="entry name" value="SDE2-like_dom"/>
</dbReference>
<dbReference type="InterPro" id="IPR003034">
    <property type="entry name" value="SAP_dom"/>
</dbReference>
<protein>
    <recommendedName>
        <fullName evidence="10">SAP domain-containing protein</fullName>
    </recommendedName>
</protein>
<dbReference type="PANTHER" id="PTHR12786">
    <property type="entry name" value="SPLICING FACTOR SF3A-RELATED"/>
    <property type="match status" value="1"/>
</dbReference>
<dbReference type="EMBL" id="PDLM01000003">
    <property type="protein sequence ID" value="RDW82251.1"/>
    <property type="molecule type" value="Genomic_DNA"/>
</dbReference>
<feature type="compositionally biased region" description="Low complexity" evidence="9">
    <location>
        <begin position="347"/>
        <end position="363"/>
    </location>
</feature>
<dbReference type="STRING" id="1849047.A0A3D8S818"/>
<dbReference type="SUPFAM" id="SSF68906">
    <property type="entry name" value="SAP domain"/>
    <property type="match status" value="1"/>
</dbReference>
<dbReference type="PANTHER" id="PTHR12786:SF1">
    <property type="entry name" value="SPLICING REGULATOR SDE2"/>
    <property type="match status" value="1"/>
</dbReference>